<dbReference type="PANTHER" id="PTHR43591">
    <property type="entry name" value="METHYLTRANSFERASE"/>
    <property type="match status" value="1"/>
</dbReference>
<name>A0A4V6UGB1_9SPHN</name>
<evidence type="ECO:0000313" key="3">
    <source>
        <dbReference type="Proteomes" id="UP000309389"/>
    </source>
</evidence>
<sequence>MNRQAFLHSPSHVTTYHAREITMANANAPTARMLDDAGIAPGMRVLDVGCAMGVLTRELAQRVGPGGEVVGIDIDRERVEMARGEVAPAGAAPIHYAVADLSQNLPDLGTFDAVVGRRVLMYLPDPEPALAQLAALLRPGGVMAWQEHDGAGRPFSIVELPRHVELANWIWATIASEGGLPGTALQLPRLLQDCGLEPASFRAEAIVLDPEGKGGASAMARMMLPRIFAAGVVAEEGLDSEAFIAALDAEKAKAAAPIIWDFAYMTVARKPA</sequence>
<dbReference type="InterPro" id="IPR029063">
    <property type="entry name" value="SAM-dependent_MTases_sf"/>
</dbReference>
<dbReference type="Proteomes" id="UP000309389">
    <property type="component" value="Unassembled WGS sequence"/>
</dbReference>
<keyword evidence="3" id="KW-1185">Reference proteome</keyword>
<dbReference type="Pfam" id="PF13847">
    <property type="entry name" value="Methyltransf_31"/>
    <property type="match status" value="1"/>
</dbReference>
<organism evidence="2 3">
    <name type="scientific">Alteraurantiacibacter aquimixticola</name>
    <dbReference type="NCBI Taxonomy" id="2489173"/>
    <lineage>
        <taxon>Bacteria</taxon>
        <taxon>Pseudomonadati</taxon>
        <taxon>Pseudomonadota</taxon>
        <taxon>Alphaproteobacteria</taxon>
        <taxon>Sphingomonadales</taxon>
        <taxon>Erythrobacteraceae</taxon>
        <taxon>Alteraurantiacibacter</taxon>
    </lineage>
</organism>
<dbReference type="Gene3D" id="3.40.50.150">
    <property type="entry name" value="Vaccinia Virus protein VP39"/>
    <property type="match status" value="1"/>
</dbReference>
<comment type="caution">
    <text evidence="2">The sequence shown here is derived from an EMBL/GenBank/DDBJ whole genome shotgun (WGS) entry which is preliminary data.</text>
</comment>
<dbReference type="SUPFAM" id="SSF53335">
    <property type="entry name" value="S-adenosyl-L-methionine-dependent methyltransferases"/>
    <property type="match status" value="1"/>
</dbReference>
<protein>
    <submittedName>
        <fullName evidence="2">Class I SAM-dependent methyltransferase</fullName>
    </submittedName>
</protein>
<dbReference type="GO" id="GO:0032259">
    <property type="term" value="P:methylation"/>
    <property type="evidence" value="ECO:0007669"/>
    <property type="project" value="UniProtKB-KW"/>
</dbReference>
<dbReference type="GO" id="GO:0008168">
    <property type="term" value="F:methyltransferase activity"/>
    <property type="evidence" value="ECO:0007669"/>
    <property type="project" value="UniProtKB-KW"/>
</dbReference>
<evidence type="ECO:0000313" key="2">
    <source>
        <dbReference type="EMBL" id="TIX50373.1"/>
    </source>
</evidence>
<dbReference type="AlphaFoldDB" id="A0A4V6UGB1"/>
<gene>
    <name evidence="2" type="ORF">E5222_08840</name>
</gene>
<feature type="domain" description="Methyltransferase" evidence="1">
    <location>
        <begin position="41"/>
        <end position="165"/>
    </location>
</feature>
<accession>A0A4V6UGB1</accession>
<dbReference type="CDD" id="cd02440">
    <property type="entry name" value="AdoMet_MTases"/>
    <property type="match status" value="1"/>
</dbReference>
<dbReference type="InterPro" id="IPR025714">
    <property type="entry name" value="Methyltranfer_dom"/>
</dbReference>
<keyword evidence="2" id="KW-0489">Methyltransferase</keyword>
<evidence type="ECO:0000259" key="1">
    <source>
        <dbReference type="Pfam" id="PF13847"/>
    </source>
</evidence>
<keyword evidence="2" id="KW-0808">Transferase</keyword>
<dbReference type="EMBL" id="SSHH01000002">
    <property type="protein sequence ID" value="TIX50373.1"/>
    <property type="molecule type" value="Genomic_DNA"/>
</dbReference>
<proteinExistence type="predicted"/>
<dbReference type="RefSeq" id="WP_136693392.1">
    <property type="nucleotide sequence ID" value="NZ_SSHH01000002.1"/>
</dbReference>
<reference evidence="2 3" key="1">
    <citation type="submission" date="2019-04" db="EMBL/GenBank/DDBJ databases">
        <title>Altererythrobacter aquimixticola sp. nov., isolated from sediment of junction between the ocean and a freshwater spring.</title>
        <authorList>
            <person name="Yoon J.-H."/>
        </authorList>
    </citation>
    <scope>NUCLEOTIDE SEQUENCE [LARGE SCALE GENOMIC DNA]</scope>
    <source>
        <strain evidence="2 3">SSKS-13</strain>
    </source>
</reference>
<dbReference type="OrthoDB" id="9777638at2"/>